<dbReference type="Pfam" id="PF04751">
    <property type="entry name" value="DarP"/>
    <property type="match status" value="1"/>
</dbReference>
<evidence type="ECO:0000256" key="3">
    <source>
        <dbReference type="ARBA" id="ARBA00022730"/>
    </source>
</evidence>
<accession>D7DL67</accession>
<gene>
    <name evidence="5" type="primary">darP</name>
    <name evidence="7" type="ordered locus">M301_2170</name>
</gene>
<dbReference type="HOGENOM" id="CLU_106757_1_0_4"/>
<dbReference type="GO" id="GO:0005829">
    <property type="term" value="C:cytosol"/>
    <property type="evidence" value="ECO:0007669"/>
    <property type="project" value="TreeGrafter"/>
</dbReference>
<keyword evidence="1 5" id="KW-0963">Cytoplasm</keyword>
<evidence type="ECO:0000256" key="5">
    <source>
        <dbReference type="HAMAP-Rule" id="MF_00765"/>
    </source>
</evidence>
<proteinExistence type="inferred from homology"/>
<dbReference type="RefSeq" id="WP_013148846.1">
    <property type="nucleotide sequence ID" value="NC_014207.1"/>
</dbReference>
<dbReference type="GO" id="GO:1902626">
    <property type="term" value="P:assembly of large subunit precursor of preribosome"/>
    <property type="evidence" value="ECO:0007669"/>
    <property type="project" value="UniProtKB-UniRule"/>
</dbReference>
<keyword evidence="8" id="KW-1185">Reference proteome</keyword>
<evidence type="ECO:0000256" key="6">
    <source>
        <dbReference type="SAM" id="MobiDB-lite"/>
    </source>
</evidence>
<dbReference type="CDD" id="cd16331">
    <property type="entry name" value="YjgA-like"/>
    <property type="match status" value="1"/>
</dbReference>
<comment type="subcellular location">
    <subcellularLocation>
        <location evidence="5">Cytoplasm</location>
    </subcellularLocation>
    <text evidence="5">Associates with late stage pre-50S ribosomal subunits.</text>
</comment>
<dbReference type="InterPro" id="IPR006839">
    <property type="entry name" value="DarP"/>
</dbReference>
<dbReference type="Gene3D" id="1.10.60.30">
    <property type="entry name" value="PSPTO4464-like domains"/>
    <property type="match status" value="2"/>
</dbReference>
<evidence type="ECO:0000313" key="8">
    <source>
        <dbReference type="Proteomes" id="UP000000383"/>
    </source>
</evidence>
<dbReference type="Proteomes" id="UP000000383">
    <property type="component" value="Chromosome"/>
</dbReference>
<keyword evidence="2 5" id="KW-0690">Ribosome biogenesis</keyword>
<feature type="region of interest" description="Disordered" evidence="6">
    <location>
        <begin position="184"/>
        <end position="209"/>
    </location>
</feature>
<dbReference type="AlphaFoldDB" id="D7DL67"/>
<dbReference type="EMBL" id="CP002056">
    <property type="protein sequence ID" value="ADI30538.1"/>
    <property type="molecule type" value="Genomic_DNA"/>
</dbReference>
<comment type="function">
    <text evidence="5">Member of a network of 50S ribosomal subunit biogenesis factors which assembles along the 30S-50S interface, preventing incorrect 23S rRNA structures from forming. Promotes peptidyl transferase center (PTC) maturation.</text>
</comment>
<dbReference type="GO" id="GO:0043022">
    <property type="term" value="F:ribosome binding"/>
    <property type="evidence" value="ECO:0007669"/>
    <property type="project" value="UniProtKB-UniRule"/>
</dbReference>
<keyword evidence="3 5" id="KW-0699">rRNA-binding</keyword>
<dbReference type="eggNOG" id="COG3028">
    <property type="taxonomic scope" value="Bacteria"/>
</dbReference>
<evidence type="ECO:0000313" key="7">
    <source>
        <dbReference type="EMBL" id="ADI30538.1"/>
    </source>
</evidence>
<keyword evidence="4 5" id="KW-0694">RNA-binding</keyword>
<dbReference type="InterPro" id="IPR023153">
    <property type="entry name" value="DarP_sf"/>
</dbReference>
<reference evidence="8" key="1">
    <citation type="submission" date="2010-05" db="EMBL/GenBank/DDBJ databases">
        <title>Complete sequence of Methylotenera sp. 301.</title>
        <authorList>
            <person name="Lucas S."/>
            <person name="Copeland A."/>
            <person name="Lapidus A."/>
            <person name="Cheng J.-F."/>
            <person name="Bruce D."/>
            <person name="Goodwin L."/>
            <person name="Pitluck S."/>
            <person name="Clum A."/>
            <person name="Land M."/>
            <person name="Hauser L."/>
            <person name="Kyrpides N."/>
            <person name="Ivanova N."/>
            <person name="Chistoservova L."/>
            <person name="Kalyuzhnaya M."/>
            <person name="Woyke T."/>
        </authorList>
    </citation>
    <scope>NUCLEOTIDE SEQUENCE [LARGE SCALE GENOMIC DNA]</scope>
    <source>
        <strain evidence="8">301</strain>
    </source>
</reference>
<dbReference type="HAMAP" id="MF_00765">
    <property type="entry name" value="DarP"/>
    <property type="match status" value="1"/>
</dbReference>
<dbReference type="KEGG" id="meh:M301_2170"/>
<protein>
    <recommendedName>
        <fullName evidence="5">Dual-action ribosomal maturation protein DarP</fullName>
    </recommendedName>
    <alternativeName>
        <fullName evidence="5">Large ribosomal subunit assembly factor DarP</fullName>
    </alternativeName>
</protein>
<feature type="region of interest" description="Disordered" evidence="6">
    <location>
        <begin position="1"/>
        <end position="33"/>
    </location>
</feature>
<organism evidence="7 8">
    <name type="scientific">Methylotenera versatilis (strain 301)</name>
    <dbReference type="NCBI Taxonomy" id="666681"/>
    <lineage>
        <taxon>Bacteria</taxon>
        <taxon>Pseudomonadati</taxon>
        <taxon>Pseudomonadota</taxon>
        <taxon>Betaproteobacteria</taxon>
        <taxon>Nitrosomonadales</taxon>
        <taxon>Methylophilaceae</taxon>
        <taxon>Methylotenera</taxon>
    </lineage>
</organism>
<evidence type="ECO:0000256" key="1">
    <source>
        <dbReference type="ARBA" id="ARBA00022490"/>
    </source>
</evidence>
<dbReference type="SUPFAM" id="SSF158710">
    <property type="entry name" value="PSPTO4464-like"/>
    <property type="match status" value="1"/>
</dbReference>
<evidence type="ECO:0000256" key="4">
    <source>
        <dbReference type="ARBA" id="ARBA00022884"/>
    </source>
</evidence>
<dbReference type="PANTHER" id="PTHR38101:SF1">
    <property type="entry name" value="UPF0307 PROTEIN YJGA"/>
    <property type="match status" value="1"/>
</dbReference>
<sequence>MKPQISAKPKKTAKDRELDNEFNKQVESDVDEPISKTKLKAEADAQQALGVRLSELPKDKLLKLDLPDAVTTAVLDTKKITANGAIRRHRQYLGRLMRELDNAPILEQLARWDGKHTAENAYFHGLERWRDRMIADSNVLSEFMALHPKTDSQQLRTLIRNAQKELEANKPPKSSREIFKLLREITQESQDNSDAEAGYTPTDELNPDN</sequence>
<dbReference type="NCBIfam" id="NF003593">
    <property type="entry name" value="PRK05255.1-1"/>
    <property type="match status" value="1"/>
</dbReference>
<name>D7DL67_METV0</name>
<dbReference type="PIRSF" id="PIRSF016183">
    <property type="entry name" value="UCP016183"/>
    <property type="match status" value="1"/>
</dbReference>
<dbReference type="STRING" id="666681.M301_2170"/>
<dbReference type="PANTHER" id="PTHR38101">
    <property type="entry name" value="UPF0307 PROTEIN YJGA"/>
    <property type="match status" value="1"/>
</dbReference>
<reference evidence="7 8" key="2">
    <citation type="journal article" date="2011" name="J. Bacteriol.">
        <title>Genomes of three methylotrophs from a single niche uncover genetic and metabolic divergence of Methylophilaceae.</title>
        <authorList>
            <person name="Lapidus A."/>
            <person name="Clum A."/>
            <person name="Labutti K."/>
            <person name="Kaluzhnaya M.G."/>
            <person name="Lim S."/>
            <person name="Beck D.A."/>
            <person name="Glavina Del Rio T."/>
            <person name="Nolan M."/>
            <person name="Mavromatis K."/>
            <person name="Huntemann M."/>
            <person name="Lucas S."/>
            <person name="Lidstrom M.E."/>
            <person name="Ivanova N."/>
            <person name="Chistoserdova L."/>
        </authorList>
    </citation>
    <scope>NUCLEOTIDE SEQUENCE [LARGE SCALE GENOMIC DNA]</scope>
    <source>
        <strain evidence="7 8">301</strain>
    </source>
</reference>
<dbReference type="GO" id="GO:0019843">
    <property type="term" value="F:rRNA binding"/>
    <property type="evidence" value="ECO:0007669"/>
    <property type="project" value="UniProtKB-UniRule"/>
</dbReference>
<dbReference type="OrthoDB" id="5293604at2"/>
<evidence type="ECO:0000256" key="2">
    <source>
        <dbReference type="ARBA" id="ARBA00022517"/>
    </source>
</evidence>
<comment type="similarity">
    <text evidence="5">Belongs to the DarP family.</text>
</comment>
<feature type="compositionally biased region" description="Basic and acidic residues" evidence="6">
    <location>
        <begin position="12"/>
        <end position="33"/>
    </location>
</feature>